<name>A0A835JSC4_9ROSI</name>
<sequence>MGRLALVLDHLLYKGPERATFEAPDPTVIGGPVLGLSQCHERGGAAMEISVNERTVKLQ</sequence>
<accession>A0A835JSC4</accession>
<dbReference type="EMBL" id="JADGMS010000010">
    <property type="protein sequence ID" value="KAF9673634.1"/>
    <property type="molecule type" value="Genomic_DNA"/>
</dbReference>
<keyword evidence="2" id="KW-1185">Reference proteome</keyword>
<dbReference type="Proteomes" id="UP000657918">
    <property type="component" value="Unassembled WGS sequence"/>
</dbReference>
<evidence type="ECO:0000313" key="2">
    <source>
        <dbReference type="Proteomes" id="UP000657918"/>
    </source>
</evidence>
<gene>
    <name evidence="1" type="ORF">SADUNF_Sadunf10G0044500</name>
</gene>
<dbReference type="AlphaFoldDB" id="A0A835JSC4"/>
<reference evidence="1 2" key="1">
    <citation type="submission" date="2020-10" db="EMBL/GenBank/DDBJ databases">
        <title>Plant Genome Project.</title>
        <authorList>
            <person name="Zhang R.-G."/>
        </authorList>
    </citation>
    <scope>NUCLEOTIDE SEQUENCE [LARGE SCALE GENOMIC DNA]</scope>
    <source>
        <strain evidence="1">FAFU-HL-1</strain>
        <tissue evidence="1">Leaf</tissue>
    </source>
</reference>
<evidence type="ECO:0000313" key="1">
    <source>
        <dbReference type="EMBL" id="KAF9673634.1"/>
    </source>
</evidence>
<comment type="caution">
    <text evidence="1">The sequence shown here is derived from an EMBL/GenBank/DDBJ whole genome shotgun (WGS) entry which is preliminary data.</text>
</comment>
<proteinExistence type="predicted"/>
<protein>
    <submittedName>
        <fullName evidence="1">Uncharacterized protein</fullName>
    </submittedName>
</protein>
<organism evidence="1 2">
    <name type="scientific">Salix dunnii</name>
    <dbReference type="NCBI Taxonomy" id="1413687"/>
    <lineage>
        <taxon>Eukaryota</taxon>
        <taxon>Viridiplantae</taxon>
        <taxon>Streptophyta</taxon>
        <taxon>Embryophyta</taxon>
        <taxon>Tracheophyta</taxon>
        <taxon>Spermatophyta</taxon>
        <taxon>Magnoliopsida</taxon>
        <taxon>eudicotyledons</taxon>
        <taxon>Gunneridae</taxon>
        <taxon>Pentapetalae</taxon>
        <taxon>rosids</taxon>
        <taxon>fabids</taxon>
        <taxon>Malpighiales</taxon>
        <taxon>Salicaceae</taxon>
        <taxon>Saliceae</taxon>
        <taxon>Salix</taxon>
    </lineage>
</organism>